<feature type="domain" description="Aldehyde oxidase/xanthine dehydrogenase a/b hammerhead" evidence="3">
    <location>
        <begin position="19"/>
        <end position="138"/>
    </location>
</feature>
<dbReference type="SUPFAM" id="SSF54665">
    <property type="entry name" value="CO dehydrogenase molybdoprotein N-domain-like"/>
    <property type="match status" value="1"/>
</dbReference>
<dbReference type="Gene3D" id="3.30.365.10">
    <property type="entry name" value="Aldehyde oxidase/xanthine dehydrogenase, molybdopterin binding domain"/>
    <property type="match status" value="4"/>
</dbReference>
<reference evidence="4" key="1">
    <citation type="submission" date="2021-08" db="EMBL/GenBank/DDBJ databases">
        <title>Hoeflea bacterium WL0058 sp. nov., isolated from the sediment.</title>
        <authorList>
            <person name="Wang L."/>
            <person name="Zhang D."/>
        </authorList>
    </citation>
    <scope>NUCLEOTIDE SEQUENCE</scope>
    <source>
        <strain evidence="4">WL0058</strain>
    </source>
</reference>
<dbReference type="PANTHER" id="PTHR11908">
    <property type="entry name" value="XANTHINE DEHYDROGENASE"/>
    <property type="match status" value="1"/>
</dbReference>
<dbReference type="InterPro" id="IPR008274">
    <property type="entry name" value="AldOxase/xan_DH_MoCoBD1"/>
</dbReference>
<protein>
    <submittedName>
        <fullName evidence="4">Xanthine dehydrogenase family protein molybdopterin-binding subunit</fullName>
    </submittedName>
</protein>
<dbReference type="InterPro" id="IPR046867">
    <property type="entry name" value="AldOxase/xan_DH_MoCoBD2"/>
</dbReference>
<dbReference type="GO" id="GO:0005506">
    <property type="term" value="F:iron ion binding"/>
    <property type="evidence" value="ECO:0007669"/>
    <property type="project" value="InterPro"/>
</dbReference>
<dbReference type="Pfam" id="PF20256">
    <property type="entry name" value="MoCoBD_2"/>
    <property type="match status" value="1"/>
</dbReference>
<evidence type="ECO:0000313" key="4">
    <source>
        <dbReference type="EMBL" id="MBW8636052.1"/>
    </source>
</evidence>
<evidence type="ECO:0000256" key="1">
    <source>
        <dbReference type="ARBA" id="ARBA00022505"/>
    </source>
</evidence>
<dbReference type="InterPro" id="IPR036856">
    <property type="entry name" value="Ald_Oxase/Xan_DH_a/b_sf"/>
</dbReference>
<sequence>MKFGIGQSVTRKEDARFLTGSGAYVEDIIDQRALHAFVVRSPVAHGVLNAVETDAASGADGVVAVLTGADCQSDNVGGISCHTLIPGLHKEVATREFPVLSTGKLLYVGMPVAVVIADSKMAARDAAELVELDYEELPAVVSTKNATAGDAPELWPDAPGNVAFEISLGDADATGRAVSAASHVTTLELHNNRLSANSLEMRGTMASYDQRDGRVTVYTSTQAPHSIRNDIASAIGLTQNDVHVVARDVGGGFGMKGGVYPEDIAVAWAAKKLKATVKWHPDRSEALVSDFHGRDQSVEASLALDASGRIKALKVSCDYNAGAFLSPGGGVSPLFAATLATGCYRVPVAHAFSRAVYTNTSPTQPYRGAGRPEASFLIERLLDKAARETGRDRIELRRLNMLTSEDMPYQTPLVYTIDSGDYPAVLDRAMEAADWSGFEARKAQSADNGKFRGIGIALHMENAGLMNESMEIRFDSGGGVTVLAGTFSHGQGHETVYSQMVSQWLGVPFESIRIVQGDTDAVSFGRGTVASRSMINGGGSLKMAADQVIEKARAIAGHLMEASAADIVFEDGALTVAGTDRTMTIQKVAAMSFAPILPPELGLGLSGSGDFKLEGFTFPNGCQVAEVEIDPETGVTTIAGIVTVDDVGTVINPMLLEGQLVGGIAQGLGQALMENFVYDESGQVVTGSFMDYAMPRASDMPPIHFEALNTATETNPLGAKGAGESGTVGATPVLISAILDALHHLGVDDIALPATPAQVWSAINTA</sequence>
<gene>
    <name evidence="4" type="ORF">K1W69_02550</name>
</gene>
<proteinExistence type="predicted"/>
<dbReference type="InterPro" id="IPR000674">
    <property type="entry name" value="Ald_Oxase/Xan_DH_a/b"/>
</dbReference>
<dbReference type="SUPFAM" id="SSF56003">
    <property type="entry name" value="Molybdenum cofactor-binding domain"/>
    <property type="match status" value="1"/>
</dbReference>
<name>A0AAE3CZK5_9HYPH</name>
<dbReference type="InterPro" id="IPR016208">
    <property type="entry name" value="Ald_Oxase/xanthine_DH-like"/>
</dbReference>
<keyword evidence="2" id="KW-0560">Oxidoreductase</keyword>
<dbReference type="Gene3D" id="3.90.1170.50">
    <property type="entry name" value="Aldehyde oxidase/xanthine dehydrogenase, a/b hammerhead"/>
    <property type="match status" value="1"/>
</dbReference>
<organism evidence="4 5">
    <name type="scientific">Flavimaribacter sediminis</name>
    <dbReference type="NCBI Taxonomy" id="2865987"/>
    <lineage>
        <taxon>Bacteria</taxon>
        <taxon>Pseudomonadati</taxon>
        <taxon>Pseudomonadota</taxon>
        <taxon>Alphaproteobacteria</taxon>
        <taxon>Hyphomicrobiales</taxon>
        <taxon>Rhizobiaceae</taxon>
        <taxon>Flavimaribacter</taxon>
    </lineage>
</organism>
<evidence type="ECO:0000313" key="5">
    <source>
        <dbReference type="Proteomes" id="UP001196509"/>
    </source>
</evidence>
<evidence type="ECO:0000259" key="3">
    <source>
        <dbReference type="SMART" id="SM01008"/>
    </source>
</evidence>
<keyword evidence="5" id="KW-1185">Reference proteome</keyword>
<dbReference type="AlphaFoldDB" id="A0AAE3CZK5"/>
<dbReference type="RefSeq" id="WP_220226762.1">
    <property type="nucleotide sequence ID" value="NZ_JAICBX010000001.1"/>
</dbReference>
<dbReference type="PANTHER" id="PTHR11908:SF132">
    <property type="entry name" value="ALDEHYDE OXIDASE 1-RELATED"/>
    <property type="match status" value="1"/>
</dbReference>
<dbReference type="InterPro" id="IPR037165">
    <property type="entry name" value="AldOxase/xan_DH_Mopterin-bd_sf"/>
</dbReference>
<dbReference type="Proteomes" id="UP001196509">
    <property type="component" value="Unassembled WGS sequence"/>
</dbReference>
<comment type="caution">
    <text evidence="4">The sequence shown here is derived from an EMBL/GenBank/DDBJ whole genome shotgun (WGS) entry which is preliminary data.</text>
</comment>
<dbReference type="SMART" id="SM01008">
    <property type="entry name" value="Ald_Xan_dh_C"/>
    <property type="match status" value="1"/>
</dbReference>
<keyword evidence="1" id="KW-0500">Molybdenum</keyword>
<dbReference type="Pfam" id="PF01315">
    <property type="entry name" value="Ald_Xan_dh_C"/>
    <property type="match status" value="1"/>
</dbReference>
<dbReference type="Pfam" id="PF02738">
    <property type="entry name" value="MoCoBD_1"/>
    <property type="match status" value="1"/>
</dbReference>
<dbReference type="GO" id="GO:0016491">
    <property type="term" value="F:oxidoreductase activity"/>
    <property type="evidence" value="ECO:0007669"/>
    <property type="project" value="UniProtKB-KW"/>
</dbReference>
<accession>A0AAE3CZK5</accession>
<evidence type="ECO:0000256" key="2">
    <source>
        <dbReference type="ARBA" id="ARBA00023002"/>
    </source>
</evidence>
<dbReference type="EMBL" id="JAICBX010000001">
    <property type="protein sequence ID" value="MBW8636052.1"/>
    <property type="molecule type" value="Genomic_DNA"/>
</dbReference>